<evidence type="ECO:0000259" key="17">
    <source>
        <dbReference type="PROSITE" id="PS52004"/>
    </source>
</evidence>
<dbReference type="AlphaFoldDB" id="A0A413W695"/>
<sequence>MANNKVLKRRVVVTGLGAITPIGNSVAEFWDGIRKGQVGIGEITKFDTTDYKVKLAAEVKDFVPGDHMDKKAARRMEAFSQYAVAAAREAYEDSGLEIEKEDPFRAGVMIGSGIGSLQVAEQSYEKILTKGPARVNPLMVPLMISNMAAGNVSIQLGFRGKCSNVVTACATGTNCIGDAFRTIQYGDADMMLAGGTEGCVCPLGIAGFTALTALSASTDPLRASIPFDKDRDGFVLGEGAGVVMLEELEHAKARGAKIYAEVTGYGCTGDAYHITSPAEDGSGAAKAMELAMEEAQITPAQVDYINAHGTSTHHNDLFETRAIKKAFGEAAKDVVINSTKSMIGHLLGAAGGVEFITCVKSMEDGFIHQTVGTKEADEECDLNYAIGSPVEKEIKVAMSNSLGFGGHNATILIQKYEA</sequence>
<evidence type="ECO:0000313" key="19">
    <source>
        <dbReference type="Proteomes" id="UP000284883"/>
    </source>
</evidence>
<evidence type="ECO:0000256" key="6">
    <source>
        <dbReference type="ARBA" id="ARBA00022679"/>
    </source>
</evidence>
<comment type="catalytic activity">
    <reaction evidence="13 14">
        <text>a fatty acyl-[ACP] + malonyl-[ACP] + H(+) = a 3-oxoacyl-[ACP] + holo-[ACP] + CO2</text>
        <dbReference type="Rhea" id="RHEA:22836"/>
        <dbReference type="Rhea" id="RHEA-COMP:9623"/>
        <dbReference type="Rhea" id="RHEA-COMP:9685"/>
        <dbReference type="Rhea" id="RHEA-COMP:9916"/>
        <dbReference type="Rhea" id="RHEA-COMP:14125"/>
        <dbReference type="ChEBI" id="CHEBI:15378"/>
        <dbReference type="ChEBI" id="CHEBI:16526"/>
        <dbReference type="ChEBI" id="CHEBI:64479"/>
        <dbReference type="ChEBI" id="CHEBI:78449"/>
        <dbReference type="ChEBI" id="CHEBI:78776"/>
        <dbReference type="ChEBI" id="CHEBI:138651"/>
    </reaction>
</comment>
<evidence type="ECO:0000256" key="9">
    <source>
        <dbReference type="ARBA" id="ARBA00023160"/>
    </source>
</evidence>
<keyword evidence="7" id="KW-0276">Fatty acid metabolism</keyword>
<evidence type="ECO:0000256" key="14">
    <source>
        <dbReference type="PIRNR" id="PIRNR000447"/>
    </source>
</evidence>
<dbReference type="SMART" id="SM00825">
    <property type="entry name" value="PKS_KS"/>
    <property type="match status" value="1"/>
</dbReference>
<dbReference type="InterPro" id="IPR017568">
    <property type="entry name" value="3-oxoacyl-ACP_synth-2"/>
</dbReference>
<dbReference type="Gene3D" id="3.40.47.10">
    <property type="match status" value="2"/>
</dbReference>
<protein>
    <recommendedName>
        <fullName evidence="4 14">3-oxoacyl-[acyl-carrier-protein] synthase 2</fullName>
        <ecNumber evidence="3 14">2.3.1.179</ecNumber>
    </recommendedName>
</protein>
<evidence type="ECO:0000256" key="13">
    <source>
        <dbReference type="ARBA" id="ARBA00047659"/>
    </source>
</evidence>
<evidence type="ECO:0000256" key="11">
    <source>
        <dbReference type="ARBA" id="ARBA00024006"/>
    </source>
</evidence>
<comment type="catalytic activity">
    <reaction evidence="12 14">
        <text>(9Z)-hexadecenoyl-[ACP] + malonyl-[ACP] + H(+) = 3-oxo-(11Z)-octadecenoyl-[ACP] + holo-[ACP] + CO2</text>
        <dbReference type="Rhea" id="RHEA:55040"/>
        <dbReference type="Rhea" id="RHEA-COMP:9623"/>
        <dbReference type="Rhea" id="RHEA-COMP:9685"/>
        <dbReference type="Rhea" id="RHEA-COMP:10800"/>
        <dbReference type="Rhea" id="RHEA-COMP:14074"/>
        <dbReference type="ChEBI" id="CHEBI:15378"/>
        <dbReference type="ChEBI" id="CHEBI:16526"/>
        <dbReference type="ChEBI" id="CHEBI:64479"/>
        <dbReference type="ChEBI" id="CHEBI:78449"/>
        <dbReference type="ChEBI" id="CHEBI:83989"/>
        <dbReference type="ChEBI" id="CHEBI:138538"/>
        <dbReference type="EC" id="2.3.1.179"/>
    </reaction>
</comment>
<evidence type="ECO:0000256" key="12">
    <source>
        <dbReference type="ARBA" id="ARBA00047318"/>
    </source>
</evidence>
<feature type="active site" description="For beta-ketoacyl synthase activity" evidence="15">
    <location>
        <position position="169"/>
    </location>
</feature>
<dbReference type="InterPro" id="IPR000794">
    <property type="entry name" value="Beta-ketoacyl_synthase"/>
</dbReference>
<dbReference type="GO" id="GO:0006633">
    <property type="term" value="P:fatty acid biosynthetic process"/>
    <property type="evidence" value="ECO:0007669"/>
    <property type="project" value="UniProtKB-UniRule"/>
</dbReference>
<keyword evidence="6 14" id="KW-0808">Transferase</keyword>
<dbReference type="UniPathway" id="UPA00094"/>
<dbReference type="Pfam" id="PF00109">
    <property type="entry name" value="ketoacyl-synt"/>
    <property type="match status" value="1"/>
</dbReference>
<name>A0A413W695_9FIRM</name>
<evidence type="ECO:0000256" key="8">
    <source>
        <dbReference type="ARBA" id="ARBA00023098"/>
    </source>
</evidence>
<dbReference type="InterPro" id="IPR018201">
    <property type="entry name" value="Ketoacyl_synth_AS"/>
</dbReference>
<evidence type="ECO:0000256" key="3">
    <source>
        <dbReference type="ARBA" id="ARBA00012356"/>
    </source>
</evidence>
<keyword evidence="10 14" id="KW-0012">Acyltransferase</keyword>
<evidence type="ECO:0000313" key="18">
    <source>
        <dbReference type="EMBL" id="RHB41496.1"/>
    </source>
</evidence>
<dbReference type="FunFam" id="3.40.47.10:FF:000009">
    <property type="entry name" value="3-oxoacyl-[acyl-carrier-protein] synthase 2"/>
    <property type="match status" value="1"/>
</dbReference>
<feature type="domain" description="Ketosynthase family 3 (KS3)" evidence="17">
    <location>
        <begin position="8"/>
        <end position="415"/>
    </location>
</feature>
<evidence type="ECO:0000256" key="10">
    <source>
        <dbReference type="ARBA" id="ARBA00023315"/>
    </source>
</evidence>
<dbReference type="CDD" id="cd00834">
    <property type="entry name" value="KAS_I_II"/>
    <property type="match status" value="1"/>
</dbReference>
<dbReference type="PROSITE" id="PS00606">
    <property type="entry name" value="KS3_1"/>
    <property type="match status" value="1"/>
</dbReference>
<dbReference type="PANTHER" id="PTHR11712">
    <property type="entry name" value="POLYKETIDE SYNTHASE-RELATED"/>
    <property type="match status" value="1"/>
</dbReference>
<comment type="pathway">
    <text evidence="1 14">Lipid metabolism; fatty acid biosynthesis.</text>
</comment>
<comment type="function">
    <text evidence="11 14">Involved in the type II fatty acid elongation cycle. Catalyzes the elongation of a wide range of acyl-ACP by the addition of two carbons from malonyl-ACP to an acyl acceptor. Can efficiently catalyze the conversion of palmitoleoyl-ACP (cis-hexadec-9-enoyl-ACP) to cis-vaccenoyl-ACP (cis-octadec-11-enoyl-ACP), an essential step in the thermal regulation of fatty acid composition.</text>
</comment>
<dbReference type="EC" id="2.3.1.179" evidence="3 14"/>
<dbReference type="PROSITE" id="PS52004">
    <property type="entry name" value="KS3_2"/>
    <property type="match status" value="1"/>
</dbReference>
<dbReference type="NCBIfam" id="NF005589">
    <property type="entry name" value="PRK07314.1"/>
    <property type="match status" value="1"/>
</dbReference>
<evidence type="ECO:0000256" key="1">
    <source>
        <dbReference type="ARBA" id="ARBA00005194"/>
    </source>
</evidence>
<keyword evidence="9 14" id="KW-0275">Fatty acid biosynthesis</keyword>
<dbReference type="InterPro" id="IPR014030">
    <property type="entry name" value="Ketoacyl_synth_N"/>
</dbReference>
<dbReference type="GO" id="GO:0005829">
    <property type="term" value="C:cytosol"/>
    <property type="evidence" value="ECO:0007669"/>
    <property type="project" value="TreeGrafter"/>
</dbReference>
<comment type="caution">
    <text evidence="18">The sequence shown here is derived from an EMBL/GenBank/DDBJ whole genome shotgun (WGS) entry which is preliminary data.</text>
</comment>
<dbReference type="Pfam" id="PF02801">
    <property type="entry name" value="Ketoacyl-synt_C"/>
    <property type="match status" value="1"/>
</dbReference>
<reference evidence="18 19" key="1">
    <citation type="submission" date="2018-08" db="EMBL/GenBank/DDBJ databases">
        <title>A genome reference for cultivated species of the human gut microbiota.</title>
        <authorList>
            <person name="Zou Y."/>
            <person name="Xue W."/>
            <person name="Luo G."/>
        </authorList>
    </citation>
    <scope>NUCLEOTIDE SEQUENCE [LARGE SCALE GENOMIC DNA]</scope>
    <source>
        <strain evidence="18 19">AM40-15AC</strain>
    </source>
</reference>
<dbReference type="InterPro" id="IPR016039">
    <property type="entry name" value="Thiolase-like"/>
</dbReference>
<dbReference type="Proteomes" id="UP000284883">
    <property type="component" value="Unassembled WGS sequence"/>
</dbReference>
<evidence type="ECO:0000256" key="7">
    <source>
        <dbReference type="ARBA" id="ARBA00022832"/>
    </source>
</evidence>
<comment type="similarity">
    <text evidence="2 14 16">Belongs to the thiolase-like superfamily. Beta-ketoacyl-ACP synthases family.</text>
</comment>
<dbReference type="SUPFAM" id="SSF53901">
    <property type="entry name" value="Thiolase-like"/>
    <property type="match status" value="2"/>
</dbReference>
<proteinExistence type="inferred from homology"/>
<evidence type="ECO:0000256" key="4">
    <source>
        <dbReference type="ARBA" id="ARBA00014657"/>
    </source>
</evidence>
<dbReference type="PANTHER" id="PTHR11712:SF336">
    <property type="entry name" value="3-OXOACYL-[ACYL-CARRIER-PROTEIN] SYNTHASE, MITOCHONDRIAL"/>
    <property type="match status" value="1"/>
</dbReference>
<dbReference type="GO" id="GO:0004315">
    <property type="term" value="F:3-oxoacyl-[acyl-carrier-protein] synthase activity"/>
    <property type="evidence" value="ECO:0007669"/>
    <property type="project" value="UniProtKB-UniRule"/>
</dbReference>
<dbReference type="RefSeq" id="WP_118000698.1">
    <property type="nucleotide sequence ID" value="NZ_QSGQ01000002.1"/>
</dbReference>
<dbReference type="EMBL" id="QSGQ01000002">
    <property type="protein sequence ID" value="RHB41496.1"/>
    <property type="molecule type" value="Genomic_DNA"/>
</dbReference>
<evidence type="ECO:0000256" key="2">
    <source>
        <dbReference type="ARBA" id="ARBA00008467"/>
    </source>
</evidence>
<accession>A0A413W695</accession>
<dbReference type="InterPro" id="IPR014031">
    <property type="entry name" value="Ketoacyl_synth_C"/>
</dbReference>
<gene>
    <name evidence="18" type="primary">fabF</name>
    <name evidence="18" type="ORF">DW885_04665</name>
</gene>
<keyword evidence="5 14" id="KW-0444">Lipid biosynthesis</keyword>
<dbReference type="InterPro" id="IPR020841">
    <property type="entry name" value="PKS_Beta-ketoAc_synthase_dom"/>
</dbReference>
<evidence type="ECO:0000256" key="16">
    <source>
        <dbReference type="RuleBase" id="RU003694"/>
    </source>
</evidence>
<keyword evidence="8" id="KW-0443">Lipid metabolism</keyword>
<evidence type="ECO:0000256" key="15">
    <source>
        <dbReference type="PIRSR" id="PIRSR000447-1"/>
    </source>
</evidence>
<dbReference type="PIRSF" id="PIRSF000447">
    <property type="entry name" value="KAS_II"/>
    <property type="match status" value="1"/>
</dbReference>
<dbReference type="NCBIfam" id="TIGR03150">
    <property type="entry name" value="fabF"/>
    <property type="match status" value="1"/>
</dbReference>
<organism evidence="18 19">
    <name type="scientific">Dorea formicigenerans</name>
    <dbReference type="NCBI Taxonomy" id="39486"/>
    <lineage>
        <taxon>Bacteria</taxon>
        <taxon>Bacillati</taxon>
        <taxon>Bacillota</taxon>
        <taxon>Clostridia</taxon>
        <taxon>Lachnospirales</taxon>
        <taxon>Lachnospiraceae</taxon>
        <taxon>Dorea</taxon>
    </lineage>
</organism>
<evidence type="ECO:0000256" key="5">
    <source>
        <dbReference type="ARBA" id="ARBA00022516"/>
    </source>
</evidence>